<evidence type="ECO:0000256" key="8">
    <source>
        <dbReference type="ARBA" id="ARBA00023237"/>
    </source>
</evidence>
<dbReference type="Gene3D" id="2.60.40.2610">
    <property type="entry name" value="Outer membrane usher protein FimD, plug domain"/>
    <property type="match status" value="1"/>
</dbReference>
<dbReference type="Gene3D" id="2.60.40.2070">
    <property type="match status" value="1"/>
</dbReference>
<comment type="subcellular location">
    <subcellularLocation>
        <location evidence="1">Cell outer membrane</location>
        <topology evidence="1">Multi-pass membrane protein</topology>
    </subcellularLocation>
</comment>
<proteinExistence type="inferred from homology"/>
<name>A0ABX6DJH6_KLUIN</name>
<evidence type="ECO:0000259" key="11">
    <source>
        <dbReference type="Pfam" id="PF13954"/>
    </source>
</evidence>
<dbReference type="Gene3D" id="3.10.20.410">
    <property type="match status" value="1"/>
</dbReference>
<accession>A0ABX6DJH6</accession>
<gene>
    <name evidence="12" type="ORF">GHC21_04310</name>
</gene>
<dbReference type="PANTHER" id="PTHR30451">
    <property type="entry name" value="OUTER MEMBRANE USHER PROTEIN"/>
    <property type="match status" value="1"/>
</dbReference>
<keyword evidence="13" id="KW-1185">Reference proteome</keyword>
<evidence type="ECO:0000256" key="3">
    <source>
        <dbReference type="ARBA" id="ARBA00022448"/>
    </source>
</evidence>
<feature type="domain" description="PapC N-terminal" evidence="11">
    <location>
        <begin position="37"/>
        <end position="167"/>
    </location>
</feature>
<keyword evidence="6" id="KW-0732">Signal</keyword>
<dbReference type="InterPro" id="IPR042186">
    <property type="entry name" value="FimD_plug_dom"/>
</dbReference>
<protein>
    <submittedName>
        <fullName evidence="12">Fimbrial biogenesis usher protein</fullName>
    </submittedName>
</protein>
<dbReference type="InterPro" id="IPR025885">
    <property type="entry name" value="PapC_N"/>
</dbReference>
<evidence type="ECO:0000259" key="10">
    <source>
        <dbReference type="Pfam" id="PF13953"/>
    </source>
</evidence>
<dbReference type="PANTHER" id="PTHR30451:SF8">
    <property type="entry name" value="FIMBRIAL USHER PROTEIN"/>
    <property type="match status" value="1"/>
</dbReference>
<dbReference type="Pfam" id="PF00577">
    <property type="entry name" value="Usher"/>
    <property type="match status" value="1"/>
</dbReference>
<dbReference type="InterPro" id="IPR037224">
    <property type="entry name" value="PapC_N_sf"/>
</dbReference>
<feature type="domain" description="PapC-like C-terminal" evidence="10">
    <location>
        <begin position="728"/>
        <end position="791"/>
    </location>
</feature>
<feature type="compositionally biased region" description="Polar residues" evidence="9">
    <location>
        <begin position="549"/>
        <end position="577"/>
    </location>
</feature>
<comment type="similarity">
    <text evidence="2">Belongs to the fimbrial export usher family.</text>
</comment>
<evidence type="ECO:0000256" key="5">
    <source>
        <dbReference type="ARBA" id="ARBA00022692"/>
    </source>
</evidence>
<dbReference type="Gene3D" id="2.60.40.3110">
    <property type="match status" value="1"/>
</dbReference>
<keyword evidence="5" id="KW-0812">Transmembrane</keyword>
<dbReference type="InterPro" id="IPR000015">
    <property type="entry name" value="Fimb_usher"/>
</dbReference>
<evidence type="ECO:0000256" key="4">
    <source>
        <dbReference type="ARBA" id="ARBA00022452"/>
    </source>
</evidence>
<evidence type="ECO:0000313" key="12">
    <source>
        <dbReference type="EMBL" id="QGH28941.1"/>
    </source>
</evidence>
<reference evidence="12 13" key="1">
    <citation type="submission" date="2019-10" db="EMBL/GenBank/DDBJ databases">
        <title>Complete genome sequencing of drug resistant plasmids in Kluyvera intermedia.</title>
        <authorList>
            <person name="Ke C."/>
            <person name="Jian S."/>
        </authorList>
    </citation>
    <scope>NUCLEOTIDE SEQUENCE [LARGE SCALE GENOMIC DNA]</scope>
    <source>
        <strain evidence="12 13">N2-1</strain>
    </source>
</reference>
<dbReference type="Pfam" id="PF13954">
    <property type="entry name" value="PapC_N"/>
    <property type="match status" value="1"/>
</dbReference>
<sequence length="808" mass="86721">MSMHNKKPLAHIIRAALYGALPLIFLPSQGALAREVTFDTGILQSRGLSADLNRYFSKTPRYLPGVHSVQVVVNGKGRGTAAVRFGEDGTLCIDKDFLDFAGLMPVPLKSDEQCHNITTDYAQSVVNALPGQNSVELFLPPEALNSLNGDIKNFQHGGSAGMLNYSLFSTRSEYQGSESNTYSQASLEGGFNVADWALRSRYILTDDDGDKNAESLYTYAEHVFAAQRMTLQVGEINATSDVLSGVPITGVQLTPTSALQSSGTGVSVSGIARGSQARVEVRQNGRLIFNTLVPAGPFTLEDVPVVRSNVDLEVTVIESDGASSRFIVPASAVRAQGLARPQGLSASVGRVRNIDGDYDDPWVANVSDGWRVLPRLNLLASGMLAQDYQASGAQADVLLSNTWSASASVAGSREQFGEADSGLKTGLQSSLSISEQISISGSAAHYSGGYRELADALDDDFQPYDNTWSTNLSWSSGPAGTFNFGFTYNQAGGDGEDSRYILASWGKTFKYASVSVNWQSAVGNSDDDQDDDMLYVNLSIPLGGSQSISSYMRNQGDRTSYGVQNSGSLSEHTSYSLSADRDNESNDNSINGSISSNLHYTQLGLGGGSGSNGNHQRNYNASLSGGVAVHKSGVTFTPYSIRDTFAIATLNEPRAGVEISTPQGTVWTDKWGQAVIPGLNEWRNSRIEIDANKLPQSMTLANGTKYIAAAHASVSEVSFKILNSRRVMLRVKRPDGSALGKGLSIVDGKGNYVVTSVDDGHVFLNDADQIDALYAMDNNNNRICQIAYVLSDKRDEEAFYEEVNGECR</sequence>
<evidence type="ECO:0000256" key="6">
    <source>
        <dbReference type="ARBA" id="ARBA00022729"/>
    </source>
</evidence>
<feature type="region of interest" description="Disordered" evidence="9">
    <location>
        <begin position="549"/>
        <end position="593"/>
    </location>
</feature>
<evidence type="ECO:0000256" key="7">
    <source>
        <dbReference type="ARBA" id="ARBA00023136"/>
    </source>
</evidence>
<keyword evidence="8" id="KW-0998">Cell outer membrane</keyword>
<organism evidence="12 13">
    <name type="scientific">Kluyvera intermedia</name>
    <name type="common">Enterobacter intermedius</name>
    <dbReference type="NCBI Taxonomy" id="61648"/>
    <lineage>
        <taxon>Bacteria</taxon>
        <taxon>Pseudomonadati</taxon>
        <taxon>Pseudomonadota</taxon>
        <taxon>Gammaproteobacteria</taxon>
        <taxon>Enterobacterales</taxon>
        <taxon>Enterobacteriaceae</taxon>
        <taxon>Kluyvera</taxon>
    </lineage>
</organism>
<evidence type="ECO:0000256" key="1">
    <source>
        <dbReference type="ARBA" id="ARBA00004571"/>
    </source>
</evidence>
<dbReference type="Proteomes" id="UP000344450">
    <property type="component" value="Chromosome"/>
</dbReference>
<dbReference type="InterPro" id="IPR025949">
    <property type="entry name" value="PapC-like_C"/>
</dbReference>
<keyword evidence="4" id="KW-1134">Transmembrane beta strand</keyword>
<evidence type="ECO:0000313" key="13">
    <source>
        <dbReference type="Proteomes" id="UP000344450"/>
    </source>
</evidence>
<dbReference type="NCBIfam" id="NF011832">
    <property type="entry name" value="PRK15304.1"/>
    <property type="match status" value="1"/>
</dbReference>
<dbReference type="Pfam" id="PF13953">
    <property type="entry name" value="PapC_C"/>
    <property type="match status" value="1"/>
</dbReference>
<keyword evidence="7" id="KW-0472">Membrane</keyword>
<keyword evidence="3" id="KW-0813">Transport</keyword>
<evidence type="ECO:0000256" key="9">
    <source>
        <dbReference type="SAM" id="MobiDB-lite"/>
    </source>
</evidence>
<dbReference type="InterPro" id="IPR043142">
    <property type="entry name" value="PapC-like_C_sf"/>
</dbReference>
<evidence type="ECO:0000256" key="2">
    <source>
        <dbReference type="ARBA" id="ARBA00008064"/>
    </source>
</evidence>
<dbReference type="SUPFAM" id="SSF141729">
    <property type="entry name" value="FimD N-terminal domain-like"/>
    <property type="match status" value="1"/>
</dbReference>
<dbReference type="EMBL" id="CP045845">
    <property type="protein sequence ID" value="QGH28941.1"/>
    <property type="molecule type" value="Genomic_DNA"/>
</dbReference>